<dbReference type="InterPro" id="IPR010086">
    <property type="entry name" value="Flavodoxin_lc"/>
</dbReference>
<dbReference type="InterPro" id="IPR008254">
    <property type="entry name" value="Flavodoxin/NO_synth"/>
</dbReference>
<dbReference type="Gene3D" id="3.40.50.360">
    <property type="match status" value="1"/>
</dbReference>
<dbReference type="OrthoDB" id="9790745at2"/>
<protein>
    <recommendedName>
        <fullName evidence="7">Flavodoxin</fullName>
    </recommendedName>
</protein>
<keyword evidence="10" id="KW-1185">Reference proteome</keyword>
<sequence length="173" mass="19767">MKTIGLIYGSDTGMTEEITNSIVDQWSYSDIKVIEVSEAKKSDFEQFDVLILGLSTWYDGDLQSDWEAYFDEFKTINFTNKTVAIYGLGDQYGYGEYFIDGVGMLAEVILKNGGNITGFWPVKGYDFTASKALYNNDYFYGLALDEDNQPEYTQQRITDWLSILEDQFSILLN</sequence>
<dbReference type="Pfam" id="PF00258">
    <property type="entry name" value="Flavodoxin_1"/>
    <property type="match status" value="1"/>
</dbReference>
<dbReference type="RefSeq" id="WP_101918456.1">
    <property type="nucleotide sequence ID" value="NZ_JAJGWR010000002.1"/>
</dbReference>
<keyword evidence="5 7" id="KW-0288">FMN</keyword>
<evidence type="ECO:0000256" key="7">
    <source>
        <dbReference type="PIRNR" id="PIRNR038996"/>
    </source>
</evidence>
<comment type="function">
    <text evidence="7">Low-potential electron donor to a number of redox enzymes.</text>
</comment>
<feature type="domain" description="Flavodoxin-like" evidence="8">
    <location>
        <begin position="4"/>
        <end position="165"/>
    </location>
</feature>
<dbReference type="PRINTS" id="PR00369">
    <property type="entry name" value="FLAVODOXIN"/>
</dbReference>
<dbReference type="NCBIfam" id="NF006739">
    <property type="entry name" value="PRK09267.1-5"/>
    <property type="match status" value="1"/>
</dbReference>
<dbReference type="PANTHER" id="PTHR42809">
    <property type="entry name" value="FLAVODOXIN 2"/>
    <property type="match status" value="1"/>
</dbReference>
<evidence type="ECO:0000259" key="8">
    <source>
        <dbReference type="PROSITE" id="PS50902"/>
    </source>
</evidence>
<dbReference type="InterPro" id="IPR029039">
    <property type="entry name" value="Flavoprotein-like_sf"/>
</dbReference>
<evidence type="ECO:0000313" key="9">
    <source>
        <dbReference type="EMBL" id="SOS75830.1"/>
    </source>
</evidence>
<evidence type="ECO:0000256" key="2">
    <source>
        <dbReference type="ARBA" id="ARBA00005267"/>
    </source>
</evidence>
<proteinExistence type="inferred from homology"/>
<keyword evidence="3 7" id="KW-0813">Transport</keyword>
<organism evidence="9 10">
    <name type="scientific">Tenacibaculum piscium</name>
    <dbReference type="NCBI Taxonomy" id="1458515"/>
    <lineage>
        <taxon>Bacteria</taxon>
        <taxon>Pseudomonadati</taxon>
        <taxon>Bacteroidota</taxon>
        <taxon>Flavobacteriia</taxon>
        <taxon>Flavobacteriales</taxon>
        <taxon>Flavobacteriaceae</taxon>
        <taxon>Tenacibaculum</taxon>
    </lineage>
</organism>
<comment type="cofactor">
    <cofactor evidence="1 7">
        <name>FMN</name>
        <dbReference type="ChEBI" id="CHEBI:58210"/>
    </cofactor>
</comment>
<accession>A0A2H1YK97</accession>
<dbReference type="SUPFAM" id="SSF52218">
    <property type="entry name" value="Flavoproteins"/>
    <property type="match status" value="1"/>
</dbReference>
<dbReference type="GeneID" id="86943140"/>
<keyword evidence="4 7" id="KW-0285">Flavoprotein</keyword>
<dbReference type="AlphaFoldDB" id="A0A2H1YK97"/>
<evidence type="ECO:0000256" key="5">
    <source>
        <dbReference type="ARBA" id="ARBA00022643"/>
    </source>
</evidence>
<dbReference type="EMBL" id="OENF01000042">
    <property type="protein sequence ID" value="SOS75830.1"/>
    <property type="molecule type" value="Genomic_DNA"/>
</dbReference>
<reference evidence="10" key="1">
    <citation type="submission" date="2017-11" db="EMBL/GenBank/DDBJ databases">
        <authorList>
            <person name="Duchaud E."/>
        </authorList>
    </citation>
    <scope>NUCLEOTIDE SEQUENCE [LARGE SCALE GENOMIC DNA]</scope>
    <source>
        <strain evidence="10">Tenacibaculum sp. TNO020</strain>
    </source>
</reference>
<dbReference type="GO" id="GO:0009055">
    <property type="term" value="F:electron transfer activity"/>
    <property type="evidence" value="ECO:0007669"/>
    <property type="project" value="UniProtKB-UniRule"/>
</dbReference>
<evidence type="ECO:0000256" key="1">
    <source>
        <dbReference type="ARBA" id="ARBA00001917"/>
    </source>
</evidence>
<evidence type="ECO:0000256" key="6">
    <source>
        <dbReference type="ARBA" id="ARBA00022982"/>
    </source>
</evidence>
<evidence type="ECO:0000313" key="10">
    <source>
        <dbReference type="Proteomes" id="UP000234211"/>
    </source>
</evidence>
<gene>
    <name evidence="9" type="primary">isiB</name>
    <name evidence="9" type="ORF">TNO020_70138</name>
</gene>
<dbReference type="PANTHER" id="PTHR42809:SF1">
    <property type="entry name" value="FLAVODOXIN 1"/>
    <property type="match status" value="1"/>
</dbReference>
<dbReference type="InterPro" id="IPR050619">
    <property type="entry name" value="Flavodoxin"/>
</dbReference>
<dbReference type="Proteomes" id="UP000234211">
    <property type="component" value="Unassembled WGS sequence"/>
</dbReference>
<dbReference type="InterPro" id="IPR001094">
    <property type="entry name" value="Flavdoxin-like"/>
</dbReference>
<evidence type="ECO:0000256" key="3">
    <source>
        <dbReference type="ARBA" id="ARBA00022448"/>
    </source>
</evidence>
<dbReference type="PIRSF" id="PIRSF038996">
    <property type="entry name" value="FldA"/>
    <property type="match status" value="1"/>
</dbReference>
<dbReference type="PROSITE" id="PS50902">
    <property type="entry name" value="FLAVODOXIN_LIKE"/>
    <property type="match status" value="1"/>
</dbReference>
<dbReference type="NCBIfam" id="TIGR01752">
    <property type="entry name" value="flav_long"/>
    <property type="match status" value="1"/>
</dbReference>
<dbReference type="GO" id="GO:0010181">
    <property type="term" value="F:FMN binding"/>
    <property type="evidence" value="ECO:0007669"/>
    <property type="project" value="UniProtKB-UniRule"/>
</dbReference>
<comment type="similarity">
    <text evidence="2 7">Belongs to the flavodoxin family.</text>
</comment>
<keyword evidence="6 7" id="KW-0249">Electron transport</keyword>
<name>A0A2H1YK97_9FLAO</name>
<evidence type="ECO:0000256" key="4">
    <source>
        <dbReference type="ARBA" id="ARBA00022630"/>
    </source>
</evidence>